<evidence type="ECO:0000313" key="1">
    <source>
        <dbReference type="EMBL" id="MCH5598198.1"/>
    </source>
</evidence>
<sequence>MNTNEPIPEIFYVFVDQTNFVTQHNLSVTKSFSSGTVFHWNDLKFIEKYVSGKVDYLPFIINQKKDVNAISAFENSLTSEYRTEYNAEMHRFYNYPHYPSRLSAVYAFGDIETCKKVASKYKWNLSSVKQFKIIDNPLNKVVKVNMEIVSLDRYAQRVSFCDSETIGHIWNSYWNGTGNIQMELPTINGRQVFNSDEIWEYLIEGQIQVIE</sequence>
<dbReference type="EMBL" id="JAKWBL010000001">
    <property type="protein sequence ID" value="MCH5598198.1"/>
    <property type="molecule type" value="Genomic_DNA"/>
</dbReference>
<dbReference type="RefSeq" id="WP_240827578.1">
    <property type="nucleotide sequence ID" value="NZ_JAKWBL010000001.1"/>
</dbReference>
<name>A0ABS9SIK6_9BACT</name>
<comment type="caution">
    <text evidence="1">The sequence shown here is derived from an EMBL/GenBank/DDBJ whole genome shotgun (WGS) entry which is preliminary data.</text>
</comment>
<proteinExistence type="predicted"/>
<accession>A0ABS9SIK6</accession>
<protein>
    <recommendedName>
        <fullName evidence="3">DUF2441 domain-containing protein</fullName>
    </recommendedName>
</protein>
<evidence type="ECO:0008006" key="3">
    <source>
        <dbReference type="Google" id="ProtNLM"/>
    </source>
</evidence>
<dbReference type="SUPFAM" id="SSF56399">
    <property type="entry name" value="ADP-ribosylation"/>
    <property type="match status" value="1"/>
</dbReference>
<evidence type="ECO:0000313" key="2">
    <source>
        <dbReference type="Proteomes" id="UP001202248"/>
    </source>
</evidence>
<organism evidence="1 2">
    <name type="scientific">Niabella ginsengisoli</name>
    <dbReference type="NCBI Taxonomy" id="522298"/>
    <lineage>
        <taxon>Bacteria</taxon>
        <taxon>Pseudomonadati</taxon>
        <taxon>Bacteroidota</taxon>
        <taxon>Chitinophagia</taxon>
        <taxon>Chitinophagales</taxon>
        <taxon>Chitinophagaceae</taxon>
        <taxon>Niabella</taxon>
    </lineage>
</organism>
<dbReference type="Proteomes" id="UP001202248">
    <property type="component" value="Unassembled WGS sequence"/>
</dbReference>
<reference evidence="1 2" key="1">
    <citation type="submission" date="2022-02" db="EMBL/GenBank/DDBJ databases">
        <authorList>
            <person name="Min J."/>
        </authorList>
    </citation>
    <scope>NUCLEOTIDE SEQUENCE [LARGE SCALE GENOMIC DNA]</scope>
    <source>
        <strain evidence="1 2">GR10-1</strain>
    </source>
</reference>
<gene>
    <name evidence="1" type="ORF">MKP09_09900</name>
</gene>
<keyword evidence="2" id="KW-1185">Reference proteome</keyword>